<evidence type="ECO:0000256" key="2">
    <source>
        <dbReference type="SAM" id="MobiDB-lite"/>
    </source>
</evidence>
<dbReference type="InterPro" id="IPR036812">
    <property type="entry name" value="NAD(P)_OxRdtase_dom_sf"/>
</dbReference>
<feature type="domain" description="NADP-dependent oxidoreductase" evidence="4">
    <location>
        <begin position="171"/>
        <end position="486"/>
    </location>
</feature>
<dbReference type="PANTHER" id="PTHR43625:SF5">
    <property type="entry name" value="PYRIDOXAL REDUCTASE, CHLOROPLASTIC"/>
    <property type="match status" value="1"/>
</dbReference>
<dbReference type="EMBL" id="HBJA01143710">
    <property type="protein sequence ID" value="CAE0838042.1"/>
    <property type="molecule type" value="Transcribed_RNA"/>
</dbReference>
<dbReference type="AlphaFoldDB" id="A0A7S4LM55"/>
<feature type="transmembrane region" description="Helical" evidence="3">
    <location>
        <begin position="5"/>
        <end position="23"/>
    </location>
</feature>
<evidence type="ECO:0000259" key="4">
    <source>
        <dbReference type="Pfam" id="PF00248"/>
    </source>
</evidence>
<dbReference type="CDD" id="cd19093">
    <property type="entry name" value="AKR_AtPLR-like"/>
    <property type="match status" value="1"/>
</dbReference>
<dbReference type="InterPro" id="IPR023210">
    <property type="entry name" value="NADP_OxRdtase_dom"/>
</dbReference>
<keyword evidence="3" id="KW-0812">Transmembrane</keyword>
<dbReference type="GO" id="GO:0016491">
    <property type="term" value="F:oxidoreductase activity"/>
    <property type="evidence" value="ECO:0007669"/>
    <property type="project" value="UniProtKB-KW"/>
</dbReference>
<reference evidence="5" key="1">
    <citation type="submission" date="2021-01" db="EMBL/GenBank/DDBJ databases">
        <authorList>
            <person name="Corre E."/>
            <person name="Pelletier E."/>
            <person name="Niang G."/>
            <person name="Scheremetjew M."/>
            <person name="Finn R."/>
            <person name="Kale V."/>
            <person name="Holt S."/>
            <person name="Cochrane G."/>
            <person name="Meng A."/>
            <person name="Brown T."/>
            <person name="Cohen L."/>
        </authorList>
    </citation>
    <scope>NUCLEOTIDE SEQUENCE</scope>
    <source>
        <strain evidence="5">CCMP1594</strain>
    </source>
</reference>
<dbReference type="SUPFAM" id="SSF51430">
    <property type="entry name" value="NAD(P)-linked oxidoreductase"/>
    <property type="match status" value="1"/>
</dbReference>
<organism evidence="5">
    <name type="scientific">Eutreptiella gymnastica</name>
    <dbReference type="NCBI Taxonomy" id="73025"/>
    <lineage>
        <taxon>Eukaryota</taxon>
        <taxon>Discoba</taxon>
        <taxon>Euglenozoa</taxon>
        <taxon>Euglenida</taxon>
        <taxon>Spirocuta</taxon>
        <taxon>Euglenophyceae</taxon>
        <taxon>Eutreptiales</taxon>
        <taxon>Eutreptiaceae</taxon>
        <taxon>Eutreptiella</taxon>
    </lineage>
</organism>
<dbReference type="Pfam" id="PF00248">
    <property type="entry name" value="Aldo_ket_red"/>
    <property type="match status" value="1"/>
</dbReference>
<protein>
    <recommendedName>
        <fullName evidence="4">NADP-dependent oxidoreductase domain-containing protein</fullName>
    </recommendedName>
</protein>
<evidence type="ECO:0000313" key="5">
    <source>
        <dbReference type="EMBL" id="CAE0838042.1"/>
    </source>
</evidence>
<dbReference type="Gene3D" id="3.20.20.100">
    <property type="entry name" value="NADP-dependent oxidoreductase domain"/>
    <property type="match status" value="1"/>
</dbReference>
<feature type="region of interest" description="Disordered" evidence="2">
    <location>
        <begin position="44"/>
        <end position="81"/>
    </location>
</feature>
<evidence type="ECO:0000256" key="3">
    <source>
        <dbReference type="SAM" id="Phobius"/>
    </source>
</evidence>
<evidence type="ECO:0000256" key="1">
    <source>
        <dbReference type="ARBA" id="ARBA00023002"/>
    </source>
</evidence>
<gene>
    <name evidence="5" type="ORF">EGYM00163_LOCUS49414</name>
</gene>
<sequence>MAPPVLWGLAVIVVLGLCAMTVYPRGTPAATQFATLQTASATEPRVTGTARSAARVTGLRTRDPQEPPTATHPRAEVQGRQWAAPRVARGVPTAPLHDGSWIRWLCGGGAVLSLVALALLRVRGAHNGPPAAAPIAMASTFGIWEGRIPGLDAMALEKRVPLGQTGMAIAPLGIGTWAWGNKLLWGYDPEADAELQGAFDEAVGSGLNFFDTGDSYGTGELEGQAERLLGQFRDDFARTRDSAAAGRVCLGTKLAVYPWRLTGQSFEDACRASLQRMGRDQLEIAQAHWSASNYAPWQEPALWDGLCRCYEAGLCRAVGASNFGPKQLRKFAQYCKDRNVPLVLNQVQFSLLSTAPLESGLMDVCKELGITVVAYSPLALGALSGKYTLSEDGRQVVPARPGVRLPDGPRALLIRQVLPGAADLIRQLESIAQKRNKTVAQVALNWCVCKGAVPIVGARSSAQVRENLGALGWRLSNPEVQALDRAAALAKKKATQNVFMTN</sequence>
<proteinExistence type="predicted"/>
<keyword evidence="1" id="KW-0560">Oxidoreductase</keyword>
<dbReference type="PANTHER" id="PTHR43625">
    <property type="entry name" value="AFLATOXIN B1 ALDEHYDE REDUCTASE"/>
    <property type="match status" value="1"/>
</dbReference>
<dbReference type="InterPro" id="IPR050791">
    <property type="entry name" value="Aldo-Keto_reductase"/>
</dbReference>
<accession>A0A7S4LM55</accession>
<dbReference type="GO" id="GO:0005737">
    <property type="term" value="C:cytoplasm"/>
    <property type="evidence" value="ECO:0007669"/>
    <property type="project" value="TreeGrafter"/>
</dbReference>
<keyword evidence="3" id="KW-1133">Transmembrane helix</keyword>
<name>A0A7S4LM55_9EUGL</name>
<keyword evidence="3" id="KW-0472">Membrane</keyword>